<comment type="caution">
    <text evidence="1">The sequence shown here is derived from an EMBL/GenBank/DDBJ whole genome shotgun (WGS) entry which is preliminary data.</text>
</comment>
<organism evidence="1 2">
    <name type="scientific">Lentinula detonsa</name>
    <dbReference type="NCBI Taxonomy" id="2804962"/>
    <lineage>
        <taxon>Eukaryota</taxon>
        <taxon>Fungi</taxon>
        <taxon>Dikarya</taxon>
        <taxon>Basidiomycota</taxon>
        <taxon>Agaricomycotina</taxon>
        <taxon>Agaricomycetes</taxon>
        <taxon>Agaricomycetidae</taxon>
        <taxon>Agaricales</taxon>
        <taxon>Marasmiineae</taxon>
        <taxon>Omphalotaceae</taxon>
        <taxon>Lentinula</taxon>
    </lineage>
</organism>
<protein>
    <submittedName>
        <fullName evidence="1">Uncharacterized protein</fullName>
    </submittedName>
</protein>
<sequence length="145" mass="16811">MTAHSTPLILMTSSSIKTEVRERCPEKLEIISKLKKFSLEKNYQIECENDRRKERTLFYLEKKAPEMGSPSASLTTITEEGYNNTRKIPTLLKRVRKWIPGPVLVWMVKAKESSAKGKRPRNMEEDLCTQTTISFSFAFFFVQDV</sequence>
<dbReference type="Proteomes" id="UP001142393">
    <property type="component" value="Unassembled WGS sequence"/>
</dbReference>
<keyword evidence="2" id="KW-1185">Reference proteome</keyword>
<name>A0A9W8PA32_9AGAR</name>
<dbReference type="AlphaFoldDB" id="A0A9W8PA32"/>
<gene>
    <name evidence="1" type="ORF">DFH05DRAFT_1518264</name>
</gene>
<accession>A0A9W8PA32</accession>
<reference evidence="1 2" key="1">
    <citation type="journal article" date="2023" name="Proc. Natl. Acad. Sci. U.S.A.">
        <title>A global phylogenomic analysis of the shiitake genus Lentinula.</title>
        <authorList>
            <person name="Sierra-Patev S."/>
            <person name="Min B."/>
            <person name="Naranjo-Ortiz M."/>
            <person name="Looney B."/>
            <person name="Konkel Z."/>
            <person name="Slot J.C."/>
            <person name="Sakamoto Y."/>
            <person name="Steenwyk J.L."/>
            <person name="Rokas A."/>
            <person name="Carro J."/>
            <person name="Camarero S."/>
            <person name="Ferreira P."/>
            <person name="Molpeceres G."/>
            <person name="Ruiz-Duenas F.J."/>
            <person name="Serrano A."/>
            <person name="Henrissat B."/>
            <person name="Drula E."/>
            <person name="Hughes K.W."/>
            <person name="Mata J.L."/>
            <person name="Ishikawa N.K."/>
            <person name="Vargas-Isla R."/>
            <person name="Ushijima S."/>
            <person name="Smith C.A."/>
            <person name="Donoghue J."/>
            <person name="Ahrendt S."/>
            <person name="Andreopoulos W."/>
            <person name="He G."/>
            <person name="LaButti K."/>
            <person name="Lipzen A."/>
            <person name="Ng V."/>
            <person name="Riley R."/>
            <person name="Sandor L."/>
            <person name="Barry K."/>
            <person name="Martinez A.T."/>
            <person name="Xiao Y."/>
            <person name="Gibbons J.G."/>
            <person name="Terashima K."/>
            <person name="Grigoriev I.V."/>
            <person name="Hibbett D."/>
        </authorList>
    </citation>
    <scope>NUCLEOTIDE SEQUENCE [LARGE SCALE GENOMIC DNA]</scope>
    <source>
        <strain evidence="1 2">TFB7810</strain>
    </source>
</reference>
<dbReference type="EMBL" id="JANVFU010000001">
    <property type="protein sequence ID" value="KAJ3750105.1"/>
    <property type="molecule type" value="Genomic_DNA"/>
</dbReference>
<evidence type="ECO:0000313" key="1">
    <source>
        <dbReference type="EMBL" id="KAJ3750105.1"/>
    </source>
</evidence>
<evidence type="ECO:0000313" key="2">
    <source>
        <dbReference type="Proteomes" id="UP001142393"/>
    </source>
</evidence>
<proteinExistence type="predicted"/>